<feature type="compositionally biased region" description="Polar residues" evidence="1">
    <location>
        <begin position="55"/>
        <end position="71"/>
    </location>
</feature>
<evidence type="ECO:0000313" key="4">
    <source>
        <dbReference type="Proteomes" id="UP000682811"/>
    </source>
</evidence>
<proteinExistence type="predicted"/>
<dbReference type="AlphaFoldDB" id="A0A919Y9W2"/>
<dbReference type="PROSITE" id="PS51257">
    <property type="entry name" value="PROKAR_LIPOPROTEIN"/>
    <property type="match status" value="1"/>
</dbReference>
<dbReference type="Proteomes" id="UP000682811">
    <property type="component" value="Unassembled WGS sequence"/>
</dbReference>
<organism evidence="3 4">
    <name type="scientific">Paenibacillus azoreducens</name>
    <dbReference type="NCBI Taxonomy" id="116718"/>
    <lineage>
        <taxon>Bacteria</taxon>
        <taxon>Bacillati</taxon>
        <taxon>Bacillota</taxon>
        <taxon>Bacilli</taxon>
        <taxon>Bacillales</taxon>
        <taxon>Paenibacillaceae</taxon>
        <taxon>Paenibacillus</taxon>
    </lineage>
</organism>
<evidence type="ECO:0000256" key="1">
    <source>
        <dbReference type="SAM" id="MobiDB-lite"/>
    </source>
</evidence>
<keyword evidence="2" id="KW-0732">Signal</keyword>
<sequence length="225" mass="25013">MKYRLLILVAICILSLTACSSNTGGNSSEVGTKVAELEQKVKSLEAENKKLKDQNAATKTSGNNTEATSQTKSEEQNKKMPLLTKNKMQLFDNFAEITITKTKFSKKIEPSSPSSFYTYYEAKGEDTTYLALYIKIKNLNESGTTANKFANVIFKYDDKFSYDAFSVLEENGGGNFTYTNITDINPLSSNTVIFLAEVPKEVETGNKSVTAEVKVNGETYLYKIR</sequence>
<evidence type="ECO:0000256" key="2">
    <source>
        <dbReference type="SAM" id="SignalP"/>
    </source>
</evidence>
<gene>
    <name evidence="3" type="ORF">J34TS1_15960</name>
</gene>
<feature type="signal peptide" evidence="2">
    <location>
        <begin position="1"/>
        <end position="20"/>
    </location>
</feature>
<name>A0A919Y9W2_9BACL</name>
<protein>
    <submittedName>
        <fullName evidence="3">Phage lipoprotein</fullName>
    </submittedName>
</protein>
<reference evidence="3 4" key="1">
    <citation type="submission" date="2021-03" db="EMBL/GenBank/DDBJ databases">
        <title>Antimicrobial resistance genes in bacteria isolated from Japanese honey, and their potential for conferring macrolide and lincosamide resistance in the American foulbrood pathogen Paenibacillus larvae.</title>
        <authorList>
            <person name="Okamoto M."/>
            <person name="Kumagai M."/>
            <person name="Kanamori H."/>
            <person name="Takamatsu D."/>
        </authorList>
    </citation>
    <scope>NUCLEOTIDE SEQUENCE [LARGE SCALE GENOMIC DNA]</scope>
    <source>
        <strain evidence="3 4">J34TS1</strain>
    </source>
</reference>
<dbReference type="RefSeq" id="WP_237100226.1">
    <property type="nucleotide sequence ID" value="NZ_AP025343.1"/>
</dbReference>
<feature type="region of interest" description="Disordered" evidence="1">
    <location>
        <begin position="49"/>
        <end position="79"/>
    </location>
</feature>
<keyword evidence="4" id="KW-1185">Reference proteome</keyword>
<keyword evidence="3" id="KW-0449">Lipoprotein</keyword>
<dbReference type="EMBL" id="BORT01000005">
    <property type="protein sequence ID" value="GIO46831.1"/>
    <property type="molecule type" value="Genomic_DNA"/>
</dbReference>
<comment type="caution">
    <text evidence="3">The sequence shown here is derived from an EMBL/GenBank/DDBJ whole genome shotgun (WGS) entry which is preliminary data.</text>
</comment>
<feature type="chain" id="PRO_5039392427" evidence="2">
    <location>
        <begin position="21"/>
        <end position="225"/>
    </location>
</feature>
<accession>A0A919Y9W2</accession>
<evidence type="ECO:0000313" key="3">
    <source>
        <dbReference type="EMBL" id="GIO46831.1"/>
    </source>
</evidence>